<keyword evidence="2" id="KW-1185">Reference proteome</keyword>
<dbReference type="OrthoDB" id="5426797at2759"/>
<sequence>MEPSLGTPPQGWMLELAGHLSITRDPRARNLIPPEREVTRLHATHKNAKGTEIHDAYTVATRALRSVRLVVQRETGARNWAAHFEAAGT</sequence>
<dbReference type="AlphaFoldDB" id="A0A139HVK8"/>
<reference evidence="1 2" key="1">
    <citation type="submission" date="2015-07" db="EMBL/GenBank/DDBJ databases">
        <title>Comparative genomics of the Sigatoka disease complex on banana suggests a link between parallel evolutionary changes in Pseudocercospora fijiensis and Pseudocercospora eumusae and increased virulence on the banana host.</title>
        <authorList>
            <person name="Chang T.-C."/>
            <person name="Salvucci A."/>
            <person name="Crous P.W."/>
            <person name="Stergiopoulos I."/>
        </authorList>
    </citation>
    <scope>NUCLEOTIDE SEQUENCE [LARGE SCALE GENOMIC DNA]</scope>
    <source>
        <strain evidence="1 2">CBS 114824</strain>
    </source>
</reference>
<dbReference type="EMBL" id="LFZN01000006">
    <property type="protein sequence ID" value="KXT06510.1"/>
    <property type="molecule type" value="Genomic_DNA"/>
</dbReference>
<evidence type="ECO:0000313" key="1">
    <source>
        <dbReference type="EMBL" id="KXT06510.1"/>
    </source>
</evidence>
<evidence type="ECO:0000313" key="2">
    <source>
        <dbReference type="Proteomes" id="UP000070133"/>
    </source>
</evidence>
<protein>
    <submittedName>
        <fullName evidence="1">Uncharacterized protein</fullName>
    </submittedName>
</protein>
<accession>A0A139HVK8</accession>
<gene>
    <name evidence="1" type="ORF">AC578_6054</name>
</gene>
<organism evidence="1 2">
    <name type="scientific">Pseudocercospora eumusae</name>
    <dbReference type="NCBI Taxonomy" id="321146"/>
    <lineage>
        <taxon>Eukaryota</taxon>
        <taxon>Fungi</taxon>
        <taxon>Dikarya</taxon>
        <taxon>Ascomycota</taxon>
        <taxon>Pezizomycotina</taxon>
        <taxon>Dothideomycetes</taxon>
        <taxon>Dothideomycetidae</taxon>
        <taxon>Mycosphaerellales</taxon>
        <taxon>Mycosphaerellaceae</taxon>
        <taxon>Pseudocercospora</taxon>
    </lineage>
</organism>
<dbReference type="Proteomes" id="UP000070133">
    <property type="component" value="Unassembled WGS sequence"/>
</dbReference>
<proteinExistence type="predicted"/>
<name>A0A139HVK8_9PEZI</name>
<comment type="caution">
    <text evidence="1">The sequence shown here is derived from an EMBL/GenBank/DDBJ whole genome shotgun (WGS) entry which is preliminary data.</text>
</comment>